<keyword evidence="4 5" id="KW-0539">Nucleus</keyword>
<dbReference type="FunCoup" id="A0A1X2HTT4">
    <property type="interactions" value="448"/>
</dbReference>
<reference evidence="7 8" key="1">
    <citation type="submission" date="2016-07" db="EMBL/GenBank/DDBJ databases">
        <title>Pervasive Adenine N6-methylation of Active Genes in Fungi.</title>
        <authorList>
            <consortium name="DOE Joint Genome Institute"/>
            <person name="Mondo S.J."/>
            <person name="Dannebaum R.O."/>
            <person name="Kuo R.C."/>
            <person name="Labutti K."/>
            <person name="Haridas S."/>
            <person name="Kuo A."/>
            <person name="Salamov A."/>
            <person name="Ahrendt S.R."/>
            <person name="Lipzen A."/>
            <person name="Sullivan W."/>
            <person name="Andreopoulos W.B."/>
            <person name="Clum A."/>
            <person name="Lindquist E."/>
            <person name="Daum C."/>
            <person name="Ramamoorthy G.K."/>
            <person name="Gryganskyi A."/>
            <person name="Culley D."/>
            <person name="Magnuson J.K."/>
            <person name="James T.Y."/>
            <person name="O'Malley M.A."/>
            <person name="Stajich J.E."/>
            <person name="Spatafora J.W."/>
            <person name="Visel A."/>
            <person name="Grigoriev I.V."/>
        </authorList>
    </citation>
    <scope>NUCLEOTIDE SEQUENCE [LARGE SCALE GENOMIC DNA]</scope>
    <source>
        <strain evidence="7 8">NRRL 2496</strain>
    </source>
</reference>
<dbReference type="OrthoDB" id="5072at2759"/>
<evidence type="ECO:0000313" key="8">
    <source>
        <dbReference type="Proteomes" id="UP000242180"/>
    </source>
</evidence>
<dbReference type="PANTHER" id="PTHR14211:SF7">
    <property type="entry name" value="RIBOSOME BIOGENESIS PROTEIN NOP53"/>
    <property type="match status" value="1"/>
</dbReference>
<dbReference type="PIRSF" id="PIRSF017302">
    <property type="entry name" value="Gltscr2"/>
    <property type="match status" value="1"/>
</dbReference>
<dbReference type="STRING" id="13706.A0A1X2HTT4"/>
<keyword evidence="3 5" id="KW-0690">Ribosome biogenesis</keyword>
<name>A0A1X2HTT4_SYNRA</name>
<keyword evidence="8" id="KW-1185">Reference proteome</keyword>
<evidence type="ECO:0000256" key="4">
    <source>
        <dbReference type="ARBA" id="ARBA00023242"/>
    </source>
</evidence>
<feature type="region of interest" description="Disordered" evidence="6">
    <location>
        <begin position="167"/>
        <end position="196"/>
    </location>
</feature>
<dbReference type="GO" id="GO:0006364">
    <property type="term" value="P:rRNA processing"/>
    <property type="evidence" value="ECO:0007669"/>
    <property type="project" value="TreeGrafter"/>
</dbReference>
<feature type="compositionally biased region" description="Basic residues" evidence="6">
    <location>
        <begin position="12"/>
        <end position="21"/>
    </location>
</feature>
<feature type="region of interest" description="Disordered" evidence="6">
    <location>
        <begin position="214"/>
        <end position="286"/>
    </location>
</feature>
<feature type="compositionally biased region" description="Basic and acidic residues" evidence="6">
    <location>
        <begin position="315"/>
        <end position="329"/>
    </location>
</feature>
<gene>
    <name evidence="7" type="ORF">BCR43DRAFT_482417</name>
</gene>
<feature type="compositionally biased region" description="Basic and acidic residues" evidence="6">
    <location>
        <begin position="274"/>
        <end position="286"/>
    </location>
</feature>
<evidence type="ECO:0000256" key="5">
    <source>
        <dbReference type="PIRNR" id="PIRNR017302"/>
    </source>
</evidence>
<comment type="subcellular location">
    <subcellularLocation>
        <location evidence="5">Nucleus</location>
        <location evidence="5">Nucleolus</location>
    </subcellularLocation>
    <subcellularLocation>
        <location evidence="5">Nucleus</location>
        <location evidence="5">Nucleoplasm</location>
    </subcellularLocation>
</comment>
<dbReference type="GO" id="GO:0005730">
    <property type="term" value="C:nucleolus"/>
    <property type="evidence" value="ECO:0007669"/>
    <property type="project" value="UniProtKB-SubCell"/>
</dbReference>
<evidence type="ECO:0000256" key="2">
    <source>
        <dbReference type="ARBA" id="ARBA00018339"/>
    </source>
</evidence>
<dbReference type="InParanoid" id="A0A1X2HTT4"/>
<dbReference type="AlphaFoldDB" id="A0A1X2HTT4"/>
<feature type="region of interest" description="Disordered" evidence="6">
    <location>
        <begin position="315"/>
        <end position="335"/>
    </location>
</feature>
<dbReference type="EMBL" id="MCGN01000001">
    <property type="protein sequence ID" value="ORZ02931.1"/>
    <property type="molecule type" value="Genomic_DNA"/>
</dbReference>
<dbReference type="GO" id="GO:0000027">
    <property type="term" value="P:ribosomal large subunit assembly"/>
    <property type="evidence" value="ECO:0007669"/>
    <property type="project" value="UniProtKB-UniRule"/>
</dbReference>
<comment type="caution">
    <text evidence="7">The sequence shown here is derived from an EMBL/GenBank/DDBJ whole genome shotgun (WGS) entry which is preliminary data.</text>
</comment>
<feature type="compositionally biased region" description="Basic and acidic residues" evidence="6">
    <location>
        <begin position="214"/>
        <end position="228"/>
    </location>
</feature>
<comment type="similarity">
    <text evidence="1 5">Belongs to the NOP53 family.</text>
</comment>
<dbReference type="GO" id="GO:0008097">
    <property type="term" value="F:5S rRNA binding"/>
    <property type="evidence" value="ECO:0007669"/>
    <property type="project" value="TreeGrafter"/>
</dbReference>
<protein>
    <recommendedName>
        <fullName evidence="2 5">Ribosome biogenesis protein NOP53</fullName>
    </recommendedName>
</protein>
<sequence>MAAVQEKPKVQTSRKGKKAWRKNIDLNDVDKALEGQRAEERVFGQKVSQDDALFTIDTAGDAEVAKKMKGKKKLKVDEILGERSAVPAVGVKALNDRKQDGSRYTKQQVDRLVKRKREGAEILPPPKKKGGKQVYDMWVEEESAEPQDTNGFLESVQVRKARAPTTFTKKPAAAIHQPSVALPHPGASYNPTAEEHQELLRLATDIEERKLAAQRRLDEQRSYRKELNDLPNEDQELSDDGDSDEDDNEGEGHVPSKKATQRKTQTKRNKEKRARQEKLRAAIKRNEKEMRKQIDLVEQLEKELAEHQAKVELATKRRQEMKEENEKMGKQRLSRHKYQDVNVELKLTDELSESLRQLKPEGSVFTDRYVSMQKRNIIEPRVRQKRDRKYALKEYERRTYKNFDAAESRKAEQKEKQKQQKKK</sequence>
<proteinExistence type="inferred from homology"/>
<feature type="compositionally biased region" description="Acidic residues" evidence="6">
    <location>
        <begin position="231"/>
        <end position="249"/>
    </location>
</feature>
<accession>A0A1X2HTT4</accession>
<evidence type="ECO:0000256" key="3">
    <source>
        <dbReference type="ARBA" id="ARBA00022517"/>
    </source>
</evidence>
<dbReference type="PANTHER" id="PTHR14211">
    <property type="entry name" value="GLIOMA SUPPRESSOR CANDIDATE REGION GENE 2"/>
    <property type="match status" value="1"/>
</dbReference>
<organism evidence="7 8">
    <name type="scientific">Syncephalastrum racemosum</name>
    <name type="common">Filamentous fungus</name>
    <dbReference type="NCBI Taxonomy" id="13706"/>
    <lineage>
        <taxon>Eukaryota</taxon>
        <taxon>Fungi</taxon>
        <taxon>Fungi incertae sedis</taxon>
        <taxon>Mucoromycota</taxon>
        <taxon>Mucoromycotina</taxon>
        <taxon>Mucoromycetes</taxon>
        <taxon>Mucorales</taxon>
        <taxon>Syncephalastraceae</taxon>
        <taxon>Syncephalastrum</taxon>
    </lineage>
</organism>
<dbReference type="Proteomes" id="UP000242180">
    <property type="component" value="Unassembled WGS sequence"/>
</dbReference>
<evidence type="ECO:0000256" key="1">
    <source>
        <dbReference type="ARBA" id="ARBA00008838"/>
    </source>
</evidence>
<evidence type="ECO:0000313" key="7">
    <source>
        <dbReference type="EMBL" id="ORZ02931.1"/>
    </source>
</evidence>
<feature type="region of interest" description="Disordered" evidence="6">
    <location>
        <begin position="1"/>
        <end position="21"/>
    </location>
</feature>
<dbReference type="OMA" id="TEKWTHK"/>
<comment type="function">
    <text evidence="5">May play a role in ribosome biogenesis.</text>
</comment>
<evidence type="ECO:0000256" key="6">
    <source>
        <dbReference type="SAM" id="MobiDB-lite"/>
    </source>
</evidence>
<dbReference type="InterPro" id="IPR011687">
    <property type="entry name" value="Nop53/GLTSCR2"/>
</dbReference>
<feature type="region of interest" description="Disordered" evidence="6">
    <location>
        <begin position="401"/>
        <end position="423"/>
    </location>
</feature>
<dbReference type="GO" id="GO:0005654">
    <property type="term" value="C:nucleoplasm"/>
    <property type="evidence" value="ECO:0007669"/>
    <property type="project" value="UniProtKB-SubCell"/>
</dbReference>
<dbReference type="Pfam" id="PF07767">
    <property type="entry name" value="Nop53"/>
    <property type="match status" value="1"/>
</dbReference>
<feature type="compositionally biased region" description="Basic residues" evidence="6">
    <location>
        <begin position="255"/>
        <end position="273"/>
    </location>
</feature>